<sequence>MNKDNQNDVVTGASQTIDVNSGSSLMEPDKNKSEETVQIKSEWPGPKGMIPVTSGKADDANVHNRVFLDNILVEMRVIDAVEPDLTTTILGRKYSSPLMPAAVSHLNKVLSDKTRKPMQEKAIAARNMDLLNWIGMETNEEYGEIVAQGGDTIRIIKPFADHNKILDEIKFAEEKGAVAVGIDIDHIAGKNGKYDVVDGIPLGPITMEDLKHYAESTNLPFIAKGVLSVSDALKARQAGCKAIVVSHHHGRVPFGIPPLSILPEIKKALAGSGMEIYADGSLMSGYDAYKALALGANAVLIGRGILSELLKSGTRATEDKLKKMNEELAEMMMYTGVKDTNSFDASVLHYE</sequence>
<evidence type="ECO:0000256" key="1">
    <source>
        <dbReference type="ARBA" id="ARBA00001917"/>
    </source>
</evidence>
<name>A0A0R1P2F8_9LACO</name>
<reference evidence="7 8" key="1">
    <citation type="journal article" date="2015" name="Genome Announc.">
        <title>Expanding the biotechnology potential of lactobacilli through comparative genomics of 213 strains and associated genera.</title>
        <authorList>
            <person name="Sun Z."/>
            <person name="Harris H.M."/>
            <person name="McCann A."/>
            <person name="Guo C."/>
            <person name="Argimon S."/>
            <person name="Zhang W."/>
            <person name="Yang X."/>
            <person name="Jeffery I.B."/>
            <person name="Cooney J.C."/>
            <person name="Kagawa T.F."/>
            <person name="Liu W."/>
            <person name="Song Y."/>
            <person name="Salvetti E."/>
            <person name="Wrobel A."/>
            <person name="Rasinkangas P."/>
            <person name="Parkhill J."/>
            <person name="Rea M.C."/>
            <person name="O'Sullivan O."/>
            <person name="Ritari J."/>
            <person name="Douillard F.P."/>
            <person name="Paul Ross R."/>
            <person name="Yang R."/>
            <person name="Briner A.E."/>
            <person name="Felis G.E."/>
            <person name="de Vos W.M."/>
            <person name="Barrangou R."/>
            <person name="Klaenhammer T.R."/>
            <person name="Caufield P.W."/>
            <person name="Cui Y."/>
            <person name="Zhang H."/>
            <person name="O'Toole P.W."/>
        </authorList>
    </citation>
    <scope>NUCLEOTIDE SEQUENCE [LARGE SCALE GENOMIC DNA]</scope>
    <source>
        <strain evidence="7 8">DSM 10532</strain>
    </source>
</reference>
<accession>A0A0R1P2F8</accession>
<comment type="cofactor">
    <cofactor evidence="1">
        <name>FMN</name>
        <dbReference type="ChEBI" id="CHEBI:58210"/>
    </cofactor>
</comment>
<evidence type="ECO:0000259" key="6">
    <source>
        <dbReference type="PROSITE" id="PS51349"/>
    </source>
</evidence>
<dbReference type="AlphaFoldDB" id="A0A0R1P2F8"/>
<comment type="caution">
    <text evidence="7">The sequence shown here is derived from an EMBL/GenBank/DDBJ whole genome shotgun (WGS) entry which is preliminary data.</text>
</comment>
<evidence type="ECO:0000256" key="2">
    <source>
        <dbReference type="ARBA" id="ARBA00022630"/>
    </source>
</evidence>
<dbReference type="RefSeq" id="WP_025005543.1">
    <property type="nucleotide sequence ID" value="NZ_AZEL01000026.1"/>
</dbReference>
<evidence type="ECO:0000256" key="3">
    <source>
        <dbReference type="ARBA" id="ARBA00022643"/>
    </source>
</evidence>
<evidence type="ECO:0000313" key="7">
    <source>
        <dbReference type="EMBL" id="KRL23235.1"/>
    </source>
</evidence>
<proteinExistence type="predicted"/>
<dbReference type="PANTHER" id="PTHR10578">
    <property type="entry name" value="S -2-HYDROXY-ACID OXIDASE-RELATED"/>
    <property type="match status" value="1"/>
</dbReference>
<gene>
    <name evidence="7" type="ORF">FC37_GL000961</name>
</gene>
<dbReference type="OrthoDB" id="9770452at2"/>
<protein>
    <submittedName>
        <fullName evidence="7">Glycolate oxidase</fullName>
    </submittedName>
</protein>
<dbReference type="InterPro" id="IPR013785">
    <property type="entry name" value="Aldolase_TIM"/>
</dbReference>
<evidence type="ECO:0000313" key="8">
    <source>
        <dbReference type="Proteomes" id="UP000051311"/>
    </source>
</evidence>
<evidence type="ECO:0000256" key="4">
    <source>
        <dbReference type="ARBA" id="ARBA00023002"/>
    </source>
</evidence>
<dbReference type="InterPro" id="IPR037396">
    <property type="entry name" value="FMN_HAD"/>
</dbReference>
<feature type="domain" description="FMN hydroxy acid dehydrogenase" evidence="6">
    <location>
        <begin position="23"/>
        <end position="351"/>
    </location>
</feature>
<dbReference type="GO" id="GO:0016491">
    <property type="term" value="F:oxidoreductase activity"/>
    <property type="evidence" value="ECO:0007669"/>
    <property type="project" value="UniProtKB-KW"/>
</dbReference>
<dbReference type="PROSITE" id="PS51349">
    <property type="entry name" value="FMN_HYDROXY_ACID_DH_2"/>
    <property type="match status" value="1"/>
</dbReference>
<dbReference type="Proteomes" id="UP000051311">
    <property type="component" value="Unassembled WGS sequence"/>
</dbReference>
<dbReference type="Gene3D" id="3.20.20.70">
    <property type="entry name" value="Aldolase class I"/>
    <property type="match status" value="1"/>
</dbReference>
<dbReference type="PANTHER" id="PTHR10578:SF107">
    <property type="entry name" value="2-HYDROXYACID OXIDASE 1"/>
    <property type="match status" value="1"/>
</dbReference>
<dbReference type="STRING" id="1423748.FC37_GL000961"/>
<dbReference type="Pfam" id="PF01070">
    <property type="entry name" value="FMN_dh"/>
    <property type="match status" value="2"/>
</dbReference>
<feature type="compositionally biased region" description="Polar residues" evidence="5">
    <location>
        <begin position="7"/>
        <end position="24"/>
    </location>
</feature>
<keyword evidence="4" id="KW-0560">Oxidoreductase</keyword>
<feature type="region of interest" description="Disordered" evidence="5">
    <location>
        <begin position="1"/>
        <end position="47"/>
    </location>
</feature>
<dbReference type="EMBL" id="AZEL01000026">
    <property type="protein sequence ID" value="KRL23235.1"/>
    <property type="molecule type" value="Genomic_DNA"/>
</dbReference>
<dbReference type="SUPFAM" id="SSF51395">
    <property type="entry name" value="FMN-linked oxidoreductases"/>
    <property type="match status" value="1"/>
</dbReference>
<dbReference type="eggNOG" id="COG1304">
    <property type="taxonomic scope" value="Bacteria"/>
</dbReference>
<dbReference type="InterPro" id="IPR000262">
    <property type="entry name" value="FMN-dep_DH"/>
</dbReference>
<organism evidence="7 8">
    <name type="scientific">Lactobacillus gallinarum DSM 10532 = JCM 2011</name>
    <dbReference type="NCBI Taxonomy" id="1423748"/>
    <lineage>
        <taxon>Bacteria</taxon>
        <taxon>Bacillati</taxon>
        <taxon>Bacillota</taxon>
        <taxon>Bacilli</taxon>
        <taxon>Lactobacillales</taxon>
        <taxon>Lactobacillaceae</taxon>
        <taxon>Lactobacillus</taxon>
    </lineage>
</organism>
<dbReference type="PATRIC" id="fig|1423748.3.peg.1007"/>
<keyword evidence="3" id="KW-0288">FMN</keyword>
<keyword evidence="2" id="KW-0285">Flavoprotein</keyword>
<evidence type="ECO:0000256" key="5">
    <source>
        <dbReference type="SAM" id="MobiDB-lite"/>
    </source>
</evidence>
<feature type="compositionally biased region" description="Basic and acidic residues" evidence="5">
    <location>
        <begin position="27"/>
        <end position="37"/>
    </location>
</feature>